<dbReference type="InterPro" id="IPR006671">
    <property type="entry name" value="Cyclin_N"/>
</dbReference>
<organism evidence="5 6">
    <name type="scientific">Rehmannia glutinosa</name>
    <name type="common">Chinese foxglove</name>
    <dbReference type="NCBI Taxonomy" id="99300"/>
    <lineage>
        <taxon>Eukaryota</taxon>
        <taxon>Viridiplantae</taxon>
        <taxon>Streptophyta</taxon>
        <taxon>Embryophyta</taxon>
        <taxon>Tracheophyta</taxon>
        <taxon>Spermatophyta</taxon>
        <taxon>Magnoliopsida</taxon>
        <taxon>eudicotyledons</taxon>
        <taxon>Gunneridae</taxon>
        <taxon>Pentapetalae</taxon>
        <taxon>asterids</taxon>
        <taxon>lamiids</taxon>
        <taxon>Lamiales</taxon>
        <taxon>Orobanchaceae</taxon>
        <taxon>Rehmannieae</taxon>
        <taxon>Rehmannia</taxon>
    </lineage>
</organism>
<evidence type="ECO:0000256" key="1">
    <source>
        <dbReference type="ARBA" id="ARBA00022618"/>
    </source>
</evidence>
<evidence type="ECO:0000259" key="4">
    <source>
        <dbReference type="Pfam" id="PF00134"/>
    </source>
</evidence>
<keyword evidence="1" id="KW-0132">Cell division</keyword>
<reference evidence="5 6" key="1">
    <citation type="journal article" date="2021" name="Comput. Struct. Biotechnol. J.">
        <title>De novo genome assembly of the potent medicinal plant Rehmannia glutinosa using nanopore technology.</title>
        <authorList>
            <person name="Ma L."/>
            <person name="Dong C."/>
            <person name="Song C."/>
            <person name="Wang X."/>
            <person name="Zheng X."/>
            <person name="Niu Y."/>
            <person name="Chen S."/>
            <person name="Feng W."/>
        </authorList>
    </citation>
    <scope>NUCLEOTIDE SEQUENCE [LARGE SCALE GENOMIC DNA]</scope>
    <source>
        <strain evidence="5">DH-2019</strain>
    </source>
</reference>
<keyword evidence="6" id="KW-1185">Reference proteome</keyword>
<dbReference type="SUPFAM" id="SSF47954">
    <property type="entry name" value="Cyclin-like"/>
    <property type="match status" value="2"/>
</dbReference>
<dbReference type="PANTHER" id="PTHR10026">
    <property type="entry name" value="CYCLIN"/>
    <property type="match status" value="1"/>
</dbReference>
<evidence type="ECO:0000256" key="3">
    <source>
        <dbReference type="SAM" id="MobiDB-lite"/>
    </source>
</evidence>
<proteinExistence type="predicted"/>
<sequence>MSLVRPHQSRGGKFLRNGRSSYAKNTNVGVRETAAVVNYNGNYDKQAYNTNLGENNHDSYCALLQNYSLDGLNNDHAWPDSVPSSKRRKISDLPCESTGRPYQHQFTYQNDLWNLADQCEPPKCSNGYNDHLICNSSASVNETRCNDASAYASKASKRVRSEFEDDEVVFMSRDEIERRSPSRKDGIDPLHETHLRYSYCAFLQNLGLRLDLPQTTIGTAMVLCHRFFVRRSHASHDRFLIATSVLFLAIKIGLNSISQRIFEAEQLVLTTLNFELNVQHPYDSVTSILQKLGFFTISPGDSCTELGYCLLTLFPLRMPMTRLRSSLWLQFKPHQIAAGAAYLAAKFLNMNLASCHNVWNGFHTPPSVLKAQVLYDALAEA</sequence>
<keyword evidence="2" id="KW-0131">Cell cycle</keyword>
<dbReference type="Proteomes" id="UP001318860">
    <property type="component" value="Unassembled WGS sequence"/>
</dbReference>
<evidence type="ECO:0000313" key="5">
    <source>
        <dbReference type="EMBL" id="KAK6117231.1"/>
    </source>
</evidence>
<feature type="region of interest" description="Disordered" evidence="3">
    <location>
        <begin position="1"/>
        <end position="20"/>
    </location>
</feature>
<gene>
    <name evidence="5" type="ORF">DH2020_049031</name>
</gene>
<name>A0ABR0U421_REHGL</name>
<protein>
    <recommendedName>
        <fullName evidence="4">Cyclin N-terminal domain-containing protein</fullName>
    </recommendedName>
</protein>
<dbReference type="Pfam" id="PF00134">
    <property type="entry name" value="Cyclin_N"/>
    <property type="match status" value="1"/>
</dbReference>
<dbReference type="InterPro" id="IPR036915">
    <property type="entry name" value="Cyclin-like_sf"/>
</dbReference>
<evidence type="ECO:0000313" key="6">
    <source>
        <dbReference type="Proteomes" id="UP001318860"/>
    </source>
</evidence>
<dbReference type="Gene3D" id="1.10.472.10">
    <property type="entry name" value="Cyclin-like"/>
    <property type="match status" value="2"/>
</dbReference>
<evidence type="ECO:0000256" key="2">
    <source>
        <dbReference type="ARBA" id="ARBA00023306"/>
    </source>
</evidence>
<dbReference type="EMBL" id="JABTTQ020003469">
    <property type="protein sequence ID" value="KAK6117231.1"/>
    <property type="molecule type" value="Genomic_DNA"/>
</dbReference>
<accession>A0ABR0U421</accession>
<comment type="caution">
    <text evidence="5">The sequence shown here is derived from an EMBL/GenBank/DDBJ whole genome shotgun (WGS) entry which is preliminary data.</text>
</comment>
<dbReference type="InterPro" id="IPR043198">
    <property type="entry name" value="Cyclin/Ssn8"/>
</dbReference>
<feature type="domain" description="Cyclin N-terminal" evidence="4">
    <location>
        <begin position="174"/>
        <end position="252"/>
    </location>
</feature>